<keyword evidence="2" id="KW-0031">Aminopeptidase</keyword>
<name>A0A561TZR0_9PSEU</name>
<evidence type="ECO:0000259" key="1">
    <source>
        <dbReference type="Pfam" id="PF00557"/>
    </source>
</evidence>
<dbReference type="AlphaFoldDB" id="A0A561TZR0"/>
<dbReference type="InterPro" id="IPR036005">
    <property type="entry name" value="Creatinase/aminopeptidase-like"/>
</dbReference>
<dbReference type="EMBL" id="VIWX01000007">
    <property type="protein sequence ID" value="TWF92603.1"/>
    <property type="molecule type" value="Genomic_DNA"/>
</dbReference>
<dbReference type="PANTHER" id="PTHR46112">
    <property type="entry name" value="AMINOPEPTIDASE"/>
    <property type="match status" value="1"/>
</dbReference>
<dbReference type="CDD" id="cd01066">
    <property type="entry name" value="APP_MetAP"/>
    <property type="match status" value="1"/>
</dbReference>
<dbReference type="SUPFAM" id="SSF55920">
    <property type="entry name" value="Creatinase/aminopeptidase"/>
    <property type="match status" value="1"/>
</dbReference>
<dbReference type="PANTHER" id="PTHR46112:SF2">
    <property type="entry name" value="XAA-PRO AMINOPEPTIDASE P-RELATED"/>
    <property type="match status" value="1"/>
</dbReference>
<dbReference type="InterPro" id="IPR029149">
    <property type="entry name" value="Creatin/AminoP/Spt16_N"/>
</dbReference>
<keyword evidence="3" id="KW-1185">Reference proteome</keyword>
<dbReference type="InterPro" id="IPR000994">
    <property type="entry name" value="Pept_M24"/>
</dbReference>
<dbReference type="GO" id="GO:0004177">
    <property type="term" value="F:aminopeptidase activity"/>
    <property type="evidence" value="ECO:0007669"/>
    <property type="project" value="UniProtKB-KW"/>
</dbReference>
<evidence type="ECO:0000313" key="2">
    <source>
        <dbReference type="EMBL" id="TWF92603.1"/>
    </source>
</evidence>
<gene>
    <name evidence="2" type="ORF">FHU35_17246</name>
</gene>
<keyword evidence="2" id="KW-0378">Hydrolase</keyword>
<dbReference type="Gene3D" id="3.40.350.10">
    <property type="entry name" value="Creatinase/prolidase N-terminal domain"/>
    <property type="match status" value="1"/>
</dbReference>
<protein>
    <submittedName>
        <fullName evidence="2">Xaa-Pro aminopeptidase</fullName>
    </submittedName>
</protein>
<accession>A0A561TZR0</accession>
<sequence length="432" mass="46419">MQDLMTTTAVPTFSVAERDRRWALARALMEREGLDGLVVFGEHEDAGPASVAYDRWFTNGRAGTTVIFPRTGEPVVLLPSAQYTMDHLESSRRGDSVWIPPENLRGSRDSGALSRALDELGLAESTIGVVGLGPQVPWHPEGLVPYRLWNSVLTNFPKAQFTSVDVALGLLVSRLSSEEIDVVRYAADVGDSMVRAMVETAAPGVGEHEVFAAGMAEGYRRGTIPPAMHFWSGADPVATGWPAWGYRPQAPRVLQDGDIIYAEVFSQCGGREAQNQVTIAVGDVHDDFYRAGDVARAAYDAGLEELRPGRTWGEVVEAVHAPLDAGGGSMFLIALHSLNPGLVVGRGRGDIGALPGAQAYPPVTDHPALMPDMELAPGMSFVLEPQYAFGRHLVHVGGTVIVTDDEPLELNPYTARILPARGTARPVREPAG</sequence>
<dbReference type="Proteomes" id="UP000316184">
    <property type="component" value="Unassembled WGS sequence"/>
</dbReference>
<dbReference type="InterPro" id="IPR050659">
    <property type="entry name" value="Peptidase_M24B"/>
</dbReference>
<keyword evidence="2" id="KW-0645">Protease</keyword>
<proteinExistence type="predicted"/>
<dbReference type="SUPFAM" id="SSF53092">
    <property type="entry name" value="Creatinase/prolidase N-terminal domain"/>
    <property type="match status" value="1"/>
</dbReference>
<organism evidence="2 3">
    <name type="scientific">Saccharopolyspora dendranthemae</name>
    <dbReference type="NCBI Taxonomy" id="1181886"/>
    <lineage>
        <taxon>Bacteria</taxon>
        <taxon>Bacillati</taxon>
        <taxon>Actinomycetota</taxon>
        <taxon>Actinomycetes</taxon>
        <taxon>Pseudonocardiales</taxon>
        <taxon>Pseudonocardiaceae</taxon>
        <taxon>Saccharopolyspora</taxon>
    </lineage>
</organism>
<feature type="domain" description="Peptidase M24" evidence="1">
    <location>
        <begin position="183"/>
        <end position="404"/>
    </location>
</feature>
<dbReference type="Pfam" id="PF00557">
    <property type="entry name" value="Peptidase_M24"/>
    <property type="match status" value="1"/>
</dbReference>
<dbReference type="Gene3D" id="3.90.230.10">
    <property type="entry name" value="Creatinase/methionine aminopeptidase superfamily"/>
    <property type="match status" value="1"/>
</dbReference>
<evidence type="ECO:0000313" key="3">
    <source>
        <dbReference type="Proteomes" id="UP000316184"/>
    </source>
</evidence>
<comment type="caution">
    <text evidence="2">The sequence shown here is derived from an EMBL/GenBank/DDBJ whole genome shotgun (WGS) entry which is preliminary data.</text>
</comment>
<reference evidence="2 3" key="1">
    <citation type="submission" date="2019-06" db="EMBL/GenBank/DDBJ databases">
        <title>Sequencing the genomes of 1000 actinobacteria strains.</title>
        <authorList>
            <person name="Klenk H.-P."/>
        </authorList>
    </citation>
    <scope>NUCLEOTIDE SEQUENCE [LARGE SCALE GENOMIC DNA]</scope>
    <source>
        <strain evidence="2 3">DSM 46699</strain>
    </source>
</reference>